<dbReference type="Gene3D" id="3.30.300.130">
    <property type="entry name" value="Fe-S cluster assembly (FSCA)"/>
    <property type="match status" value="1"/>
</dbReference>
<name>A0ABD3SP66_9STRA</name>
<dbReference type="Proteomes" id="UP001530377">
    <property type="component" value="Unassembled WGS sequence"/>
</dbReference>
<comment type="caution">
    <text evidence="1">The sequence shown here is derived from an EMBL/GenBank/DDBJ whole genome shotgun (WGS) entry which is preliminary data.</text>
</comment>
<gene>
    <name evidence="1" type="ORF">ACHAXA_008594</name>
</gene>
<organism evidence="1 2">
    <name type="scientific">Cyclostephanos tholiformis</name>
    <dbReference type="NCBI Taxonomy" id="382380"/>
    <lineage>
        <taxon>Eukaryota</taxon>
        <taxon>Sar</taxon>
        <taxon>Stramenopiles</taxon>
        <taxon>Ochrophyta</taxon>
        <taxon>Bacillariophyta</taxon>
        <taxon>Coscinodiscophyceae</taxon>
        <taxon>Thalassiosirophycidae</taxon>
        <taxon>Stephanodiscales</taxon>
        <taxon>Stephanodiscaceae</taxon>
        <taxon>Cyclostephanos</taxon>
    </lineage>
</organism>
<evidence type="ECO:0000313" key="1">
    <source>
        <dbReference type="EMBL" id="KAL3826386.1"/>
    </source>
</evidence>
<dbReference type="PANTHER" id="PTHR36018">
    <property type="entry name" value="OS09G0481800 PROTEIN"/>
    <property type="match status" value="1"/>
</dbReference>
<dbReference type="InterPro" id="IPR034904">
    <property type="entry name" value="FSCA_dom_sf"/>
</dbReference>
<dbReference type="SUPFAM" id="SSF117916">
    <property type="entry name" value="Fe-S cluster assembly (FSCA) domain-like"/>
    <property type="match status" value="1"/>
</dbReference>
<dbReference type="PANTHER" id="PTHR36018:SF1">
    <property type="entry name" value="OS09G0481800 PROTEIN"/>
    <property type="match status" value="1"/>
</dbReference>
<keyword evidence="2" id="KW-1185">Reference proteome</keyword>
<protein>
    <submittedName>
        <fullName evidence="1">Uncharacterized protein</fullName>
    </submittedName>
</protein>
<evidence type="ECO:0000313" key="2">
    <source>
        <dbReference type="Proteomes" id="UP001530377"/>
    </source>
</evidence>
<proteinExistence type="predicted"/>
<dbReference type="EMBL" id="JALLPB020000022">
    <property type="protein sequence ID" value="KAL3826386.1"/>
    <property type="molecule type" value="Genomic_DNA"/>
</dbReference>
<accession>A0ABD3SP66</accession>
<reference evidence="1 2" key="1">
    <citation type="submission" date="2024-10" db="EMBL/GenBank/DDBJ databases">
        <title>Updated reference genomes for cyclostephanoid diatoms.</title>
        <authorList>
            <person name="Roberts W.R."/>
            <person name="Alverson A.J."/>
        </authorList>
    </citation>
    <scope>NUCLEOTIDE SEQUENCE [LARGE SCALE GENOMIC DNA]</scope>
    <source>
        <strain evidence="1 2">AJA228-03</strain>
    </source>
</reference>
<dbReference type="AlphaFoldDB" id="A0ABD3SP66"/>
<sequence>MMLPGILPPIAFFAATASSPASALCPSCHHSTAASRVQSTSRRRPLSTTANAAARRGRRGASVVVRSSSWNDFAYDDEDDVLLSGLPSIVDGDFVPADENDDPSVKAAAGMALLPPEVDYSGPIIEVPQGSELALDEEIVQGVLAACRQEIGTMFGYQAENRGVGITGGVDFVELDGPTVVLRLKGRFWHQRTTVLRRVGAYLMARIPEIVDVVVDDEYELTDEANNLAV</sequence>